<feature type="transmembrane region" description="Helical" evidence="14">
    <location>
        <begin position="105"/>
        <end position="127"/>
    </location>
</feature>
<dbReference type="HOGENOM" id="CLU_332582_0_0_0"/>
<keyword evidence="6" id="KW-0808">Transferase</keyword>
<feature type="transmembrane region" description="Helical" evidence="14">
    <location>
        <begin position="496"/>
        <end position="518"/>
    </location>
</feature>
<feature type="transmembrane region" description="Helical" evidence="14">
    <location>
        <begin position="178"/>
        <end position="204"/>
    </location>
</feature>
<evidence type="ECO:0000256" key="7">
    <source>
        <dbReference type="ARBA" id="ARBA00022692"/>
    </source>
</evidence>
<dbReference type="InterPro" id="IPR016181">
    <property type="entry name" value="Acyl_CoA_acyltransferase"/>
</dbReference>
<keyword evidence="7 14" id="KW-0812">Transmembrane</keyword>
<feature type="transmembrane region" description="Helical" evidence="14">
    <location>
        <begin position="416"/>
        <end position="436"/>
    </location>
</feature>
<evidence type="ECO:0000256" key="5">
    <source>
        <dbReference type="ARBA" id="ARBA00022475"/>
    </source>
</evidence>
<evidence type="ECO:0000256" key="14">
    <source>
        <dbReference type="SAM" id="Phobius"/>
    </source>
</evidence>
<evidence type="ECO:0000256" key="1">
    <source>
        <dbReference type="ARBA" id="ARBA00004651"/>
    </source>
</evidence>
<reference evidence="16 17" key="1">
    <citation type="journal article" date="2009" name="PLoS ONE">
        <title>Complete genome sequence of the aerobic CO-oxidizing thermophile Thermomicrobium roseum.</title>
        <authorList>
            <person name="Wu D."/>
            <person name="Raymond J."/>
            <person name="Wu M."/>
            <person name="Chatterji S."/>
            <person name="Ren Q."/>
            <person name="Graham J.E."/>
            <person name="Bryant D.A."/>
            <person name="Robb F."/>
            <person name="Colman A."/>
            <person name="Tallon L.J."/>
            <person name="Badger J.H."/>
            <person name="Madupu R."/>
            <person name="Ward N.L."/>
            <person name="Eisen J.A."/>
        </authorList>
    </citation>
    <scope>NUCLEOTIDE SEQUENCE [LARGE SCALE GENOMIC DNA]</scope>
    <source>
        <strain evidence="17">ATCC 27502 / DSM 5159 / P-2</strain>
    </source>
</reference>
<feature type="transmembrane region" description="Helical" evidence="14">
    <location>
        <begin position="67"/>
        <end position="85"/>
    </location>
</feature>
<feature type="transmembrane region" description="Helical" evidence="14">
    <location>
        <begin position="376"/>
        <end position="395"/>
    </location>
</feature>
<comment type="similarity">
    <text evidence="2">Belongs to the LPG synthase family.</text>
</comment>
<dbReference type="KEGG" id="tro:trd_1014"/>
<feature type="transmembrane region" description="Helical" evidence="14">
    <location>
        <begin position="466"/>
        <end position="484"/>
    </location>
</feature>
<accession>B9L016</accession>
<feature type="domain" description="Phosphatidylglycerol lysyltransferase C-terminal" evidence="15">
    <location>
        <begin position="598"/>
        <end position="889"/>
    </location>
</feature>
<dbReference type="EMBL" id="CP001275">
    <property type="protein sequence ID" value="ACM04752.1"/>
    <property type="molecule type" value="Genomic_DNA"/>
</dbReference>
<dbReference type="PANTHER" id="PTHR34697">
    <property type="entry name" value="PHOSPHATIDYLGLYCEROL LYSYLTRANSFERASE"/>
    <property type="match status" value="1"/>
</dbReference>
<dbReference type="SUPFAM" id="SSF55729">
    <property type="entry name" value="Acyl-CoA N-acyltransferases (Nat)"/>
    <property type="match status" value="1"/>
</dbReference>
<dbReference type="InterPro" id="IPR051211">
    <property type="entry name" value="PG_lysyltransferase"/>
</dbReference>
<evidence type="ECO:0000256" key="11">
    <source>
        <dbReference type="ARBA" id="ARBA00023251"/>
    </source>
</evidence>
<keyword evidence="10 14" id="KW-0472">Membrane</keyword>
<evidence type="ECO:0000256" key="3">
    <source>
        <dbReference type="ARBA" id="ARBA00012014"/>
    </source>
</evidence>
<dbReference type="GO" id="GO:0006629">
    <property type="term" value="P:lipid metabolic process"/>
    <property type="evidence" value="ECO:0007669"/>
    <property type="project" value="UniProtKB-KW"/>
</dbReference>
<dbReference type="GO" id="GO:0046677">
    <property type="term" value="P:response to antibiotic"/>
    <property type="evidence" value="ECO:0007669"/>
    <property type="project" value="UniProtKB-KW"/>
</dbReference>
<dbReference type="Pfam" id="PF09924">
    <property type="entry name" value="LPG_synthase_C"/>
    <property type="match status" value="1"/>
</dbReference>
<feature type="transmembrane region" description="Helical" evidence="14">
    <location>
        <begin position="292"/>
        <end position="315"/>
    </location>
</feature>
<evidence type="ECO:0000256" key="9">
    <source>
        <dbReference type="ARBA" id="ARBA00023098"/>
    </source>
</evidence>
<proteinExistence type="inferred from homology"/>
<evidence type="ECO:0000256" key="6">
    <source>
        <dbReference type="ARBA" id="ARBA00022679"/>
    </source>
</evidence>
<dbReference type="GO" id="GO:0055091">
    <property type="term" value="P:phospholipid homeostasis"/>
    <property type="evidence" value="ECO:0007669"/>
    <property type="project" value="TreeGrafter"/>
</dbReference>
<feature type="transmembrane region" description="Helical" evidence="14">
    <location>
        <begin position="147"/>
        <end position="166"/>
    </location>
</feature>
<evidence type="ECO:0000256" key="10">
    <source>
        <dbReference type="ARBA" id="ARBA00023136"/>
    </source>
</evidence>
<dbReference type="STRING" id="309801.trd_1014"/>
<dbReference type="PANTHER" id="PTHR34697:SF2">
    <property type="entry name" value="PHOSPHATIDYLGLYCEROL LYSYLTRANSFERASE"/>
    <property type="match status" value="1"/>
</dbReference>
<dbReference type="eggNOG" id="COG2898">
    <property type="taxonomic scope" value="Bacteria"/>
</dbReference>
<dbReference type="Pfam" id="PF03706">
    <property type="entry name" value="LPG_synthase_TM"/>
    <property type="match status" value="1"/>
</dbReference>
<dbReference type="InterPro" id="IPR022791">
    <property type="entry name" value="L-PG_synthase/AglD"/>
</dbReference>
<feature type="transmembrane region" description="Helical" evidence="14">
    <location>
        <begin position="216"/>
        <end position="236"/>
    </location>
</feature>
<dbReference type="GO" id="GO:0050071">
    <property type="term" value="F:phosphatidylglycerol lysyltransferase activity"/>
    <property type="evidence" value="ECO:0007669"/>
    <property type="project" value="UniProtKB-EC"/>
</dbReference>
<keyword evidence="17" id="KW-1185">Reference proteome</keyword>
<keyword evidence="11" id="KW-0046">Antibiotic resistance</keyword>
<keyword evidence="5" id="KW-1003">Cell membrane</keyword>
<keyword evidence="9" id="KW-0443">Lipid metabolism</keyword>
<dbReference type="AlphaFoldDB" id="B9L016"/>
<evidence type="ECO:0000313" key="17">
    <source>
        <dbReference type="Proteomes" id="UP000000447"/>
    </source>
</evidence>
<dbReference type="InterPro" id="IPR024320">
    <property type="entry name" value="LPG_synthase_C"/>
</dbReference>
<gene>
    <name evidence="16" type="ordered locus">trd_1014</name>
</gene>
<name>B9L016_THERP</name>
<dbReference type="eggNOG" id="COG0392">
    <property type="taxonomic scope" value="Bacteria"/>
</dbReference>
<evidence type="ECO:0000259" key="15">
    <source>
        <dbReference type="Pfam" id="PF09924"/>
    </source>
</evidence>
<evidence type="ECO:0000256" key="4">
    <source>
        <dbReference type="ARBA" id="ARBA00021546"/>
    </source>
</evidence>
<organism evidence="16 17">
    <name type="scientific">Thermomicrobium roseum (strain ATCC 27502 / DSM 5159 / P-2)</name>
    <dbReference type="NCBI Taxonomy" id="309801"/>
    <lineage>
        <taxon>Bacteria</taxon>
        <taxon>Pseudomonadati</taxon>
        <taxon>Thermomicrobiota</taxon>
        <taxon>Thermomicrobia</taxon>
        <taxon>Thermomicrobiales</taxon>
        <taxon>Thermomicrobiaceae</taxon>
        <taxon>Thermomicrobium</taxon>
    </lineage>
</organism>
<feature type="transmembrane region" description="Helical" evidence="14">
    <location>
        <begin position="327"/>
        <end position="346"/>
    </location>
</feature>
<comment type="subcellular location">
    <subcellularLocation>
        <location evidence="1">Cell membrane</location>
        <topology evidence="1">Multi-pass membrane protein</topology>
    </subcellularLocation>
</comment>
<evidence type="ECO:0000256" key="12">
    <source>
        <dbReference type="ARBA" id="ARBA00031899"/>
    </source>
</evidence>
<sequence>MTHPLARRGVEQRQLAGLITQRSWVRIPPPLPERRALGSTAEGSSHEEDDVSGDFSISGSWSRFRAFAARAWFFIFVLLVTLFLLRHRTELAELRHFPIVRPQWLLLTSAAQGLVLLSIIWQLRLLLAASGFSVPLSRLFRADLHRVAVSTVTPAGSAAGVLVFAADLQAVGVPTTAAVAATVTYGVVGLFSFLLLLPLTVLLLVTRQLISLPLSLLLFLGALVPIVLLLLLPWALRHGMPRLSRMSLVRGFVETARWYRISGLGRVLVLALAVDLLNVAILYGGVRVVGGALTLAEALIAYQGAYLFAFLIPFAQGSGAVELAGTSLLTALGLPAPTALAAVLLWRAHELWFPFLLGTALSVQREPVIRRALDRLPALLLLWSGIVGMVGLLEPHHHRVVPRRLETTGLLEPWEFSRNLELLVAFLSIIIAWQVWRRKRTGWLVATLLLSVSLFHQLIGRRDELLLALTMLALGLLLVRWRTYRVRSDIPSIWRGFALAGLGLTTTLLYGTIGLMLLSRHALVPKHLSFWDALTVLIRSAWGFLPWAVEPVSRYGGWFLDSVTLLAGASLLNAAWSIGRPVIWRSWGYESERQRARAIIQACGNSSLDFFKFWPDKLFFFPREVRGVVSYRIVGRVALVLGDPNVCGERFGTALDGFLDFCDLNDWEPAFHQVGEQYLADYRARGLRFFKIGEEAVVDLTTWSLDRPGLKELRYLVRRSQRENYRFEVLEPPLPDDMVEELADVSNEWLSLPGRREHGFTQGQFSRAYVRSTPVALIRDPTGKVVAFANLIPSGVPGQATIDLMRRRHQPYGAMDVLFALLFQWLREQGYTSFSLGLAPLSGVDLPLVGTDPIREHFFRLIEPFFSVQGLRHFKAKFDPRWEPRFLVFRSASALPAIGLALLKATSTEVSHVDSDLPELQIA</sequence>
<evidence type="ECO:0000313" key="16">
    <source>
        <dbReference type="EMBL" id="ACM04752.1"/>
    </source>
</evidence>
<evidence type="ECO:0000256" key="8">
    <source>
        <dbReference type="ARBA" id="ARBA00022989"/>
    </source>
</evidence>
<evidence type="ECO:0000256" key="2">
    <source>
        <dbReference type="ARBA" id="ARBA00008627"/>
    </source>
</evidence>
<dbReference type="GO" id="GO:0005886">
    <property type="term" value="C:plasma membrane"/>
    <property type="evidence" value="ECO:0007669"/>
    <property type="project" value="UniProtKB-SubCell"/>
</dbReference>
<feature type="transmembrane region" description="Helical" evidence="14">
    <location>
        <begin position="267"/>
        <end position="286"/>
    </location>
</feature>
<comment type="catalytic activity">
    <reaction evidence="13">
        <text>L-lysyl-tRNA(Lys) + a 1,2-diacyl-sn-glycero-3-phospho-(1'-sn-glycerol) = a 1,2-diacyl-sn-glycero-3-phospho-1'-(3'-O-L-lysyl)-sn-glycerol + tRNA(Lys)</text>
        <dbReference type="Rhea" id="RHEA:10668"/>
        <dbReference type="Rhea" id="RHEA-COMP:9696"/>
        <dbReference type="Rhea" id="RHEA-COMP:9697"/>
        <dbReference type="ChEBI" id="CHEBI:64716"/>
        <dbReference type="ChEBI" id="CHEBI:75792"/>
        <dbReference type="ChEBI" id="CHEBI:78442"/>
        <dbReference type="ChEBI" id="CHEBI:78529"/>
        <dbReference type="EC" id="2.3.2.3"/>
    </reaction>
</comment>
<evidence type="ECO:0000256" key="13">
    <source>
        <dbReference type="ARBA" id="ARBA00047540"/>
    </source>
</evidence>
<feature type="transmembrane region" description="Helical" evidence="14">
    <location>
        <begin position="442"/>
        <end position="459"/>
    </location>
</feature>
<protein>
    <recommendedName>
        <fullName evidence="4">Phosphatidylglycerol lysyltransferase</fullName>
        <ecNumber evidence="3">2.3.2.3</ecNumber>
    </recommendedName>
    <alternativeName>
        <fullName evidence="12">Lysylphosphatidylglycerol synthase</fullName>
    </alternativeName>
</protein>
<dbReference type="EC" id="2.3.2.3" evidence="3"/>
<keyword evidence="8 14" id="KW-1133">Transmembrane helix</keyword>
<dbReference type="Proteomes" id="UP000000447">
    <property type="component" value="Chromosome"/>
</dbReference>